<proteinExistence type="predicted"/>
<evidence type="ECO:0000313" key="1">
    <source>
        <dbReference type="EMBL" id="SBT59530.1"/>
    </source>
</evidence>
<organism evidence="1 2">
    <name type="scientific">Plasmodium ovale wallikeri</name>
    <dbReference type="NCBI Taxonomy" id="864142"/>
    <lineage>
        <taxon>Eukaryota</taxon>
        <taxon>Sar</taxon>
        <taxon>Alveolata</taxon>
        <taxon>Apicomplexa</taxon>
        <taxon>Aconoidasida</taxon>
        <taxon>Haemosporida</taxon>
        <taxon>Plasmodiidae</taxon>
        <taxon>Plasmodium</taxon>
        <taxon>Plasmodium (Plasmodium)</taxon>
    </lineage>
</organism>
<dbReference type="Proteomes" id="UP000078550">
    <property type="component" value="Unassembled WGS sequence"/>
</dbReference>
<reference evidence="2" key="1">
    <citation type="submission" date="2016-05" db="EMBL/GenBank/DDBJ databases">
        <authorList>
            <person name="Naeem Raeece"/>
        </authorList>
    </citation>
    <scope>NUCLEOTIDE SEQUENCE [LARGE SCALE GENOMIC DNA]</scope>
</reference>
<dbReference type="AlphaFoldDB" id="A0A1A9AS23"/>
<protein>
    <submittedName>
        <fullName evidence="1">Uncharacterized protein</fullName>
    </submittedName>
</protein>
<name>A0A1A9AS23_PLAOA</name>
<accession>A0A1A9AS23</accession>
<evidence type="ECO:0000313" key="2">
    <source>
        <dbReference type="Proteomes" id="UP000078550"/>
    </source>
</evidence>
<gene>
    <name evidence="1" type="ORF">POVWA2_097610</name>
</gene>
<sequence length="67" mass="7338">MSYLILYKNKEISDTPTNEPAVTAVFILGDMSISSSSCFNNSAVSELISHESVPTPEPFTSRRRSAL</sequence>
<dbReference type="EMBL" id="FLRE01003484">
    <property type="protein sequence ID" value="SBT59530.1"/>
    <property type="molecule type" value="Genomic_DNA"/>
</dbReference>